<evidence type="ECO:0000313" key="2">
    <source>
        <dbReference type="EMBL" id="MBB3096497.1"/>
    </source>
</evidence>
<dbReference type="PANTHER" id="PTHR35400:SF3">
    <property type="entry name" value="SLL1072 PROTEIN"/>
    <property type="match status" value="1"/>
</dbReference>
<dbReference type="CDD" id="cd06260">
    <property type="entry name" value="DUF820-like"/>
    <property type="match status" value="1"/>
</dbReference>
<dbReference type="EMBL" id="JACHXF010000008">
    <property type="protein sequence ID" value="MBB3096497.1"/>
    <property type="molecule type" value="Genomic_DNA"/>
</dbReference>
<protein>
    <submittedName>
        <fullName evidence="2">Uma2 family endonuclease</fullName>
    </submittedName>
</protein>
<keyword evidence="2" id="KW-0378">Hydrolase</keyword>
<dbReference type="Gene3D" id="3.90.1570.10">
    <property type="entry name" value="tt1808, chain A"/>
    <property type="match status" value="1"/>
</dbReference>
<dbReference type="AlphaFoldDB" id="A0A7W5AHQ9"/>
<keyword evidence="2" id="KW-0540">Nuclease</keyword>
<keyword evidence="3" id="KW-1185">Reference proteome</keyword>
<accession>A0A7W5AHQ9</accession>
<evidence type="ECO:0000259" key="1">
    <source>
        <dbReference type="Pfam" id="PF05685"/>
    </source>
</evidence>
<organism evidence="2 3">
    <name type="scientific">Actinoplanes campanulatus</name>
    <dbReference type="NCBI Taxonomy" id="113559"/>
    <lineage>
        <taxon>Bacteria</taxon>
        <taxon>Bacillati</taxon>
        <taxon>Actinomycetota</taxon>
        <taxon>Actinomycetes</taxon>
        <taxon>Micromonosporales</taxon>
        <taxon>Micromonosporaceae</taxon>
        <taxon>Actinoplanes</taxon>
    </lineage>
</organism>
<comment type="caution">
    <text evidence="2">The sequence shown here is derived from an EMBL/GenBank/DDBJ whole genome shotgun (WGS) entry which is preliminary data.</text>
</comment>
<dbReference type="GO" id="GO:0004519">
    <property type="term" value="F:endonuclease activity"/>
    <property type="evidence" value="ECO:0007669"/>
    <property type="project" value="UniProtKB-KW"/>
</dbReference>
<dbReference type="RefSeq" id="WP_229794709.1">
    <property type="nucleotide sequence ID" value="NZ_BMPW01000007.1"/>
</dbReference>
<dbReference type="PANTHER" id="PTHR35400">
    <property type="entry name" value="SLR1083 PROTEIN"/>
    <property type="match status" value="1"/>
</dbReference>
<sequence length="227" mass="25285">MCLEQGHRAAVRSVRAAGWVGYGVSQLSLEGVGFMSAEPAAEWHIPPAEGHTADDLDRIPDLPRHAELIDGSIIVVSPQKRFHMKMLRLLENALARSAPRDSFHVSREMSVVLGPRQRPEPDLIVVHAAAEIDDDASWYPAEAVVLAVEVVSPESQERDRVRKPLLYAGAGIPHFWRVEENDGSPVVYAFEIEPATRQYVPTGIFHGRVDLKVPFEIDIDLTEIDRM</sequence>
<dbReference type="SUPFAM" id="SSF52980">
    <property type="entry name" value="Restriction endonuclease-like"/>
    <property type="match status" value="1"/>
</dbReference>
<dbReference type="InterPro" id="IPR012296">
    <property type="entry name" value="Nuclease_put_TT1808"/>
</dbReference>
<feature type="domain" description="Putative restriction endonuclease" evidence="1">
    <location>
        <begin position="55"/>
        <end position="208"/>
    </location>
</feature>
<proteinExistence type="predicted"/>
<gene>
    <name evidence="2" type="ORF">FHR83_004167</name>
</gene>
<dbReference type="InterPro" id="IPR011335">
    <property type="entry name" value="Restrct_endonuc-II-like"/>
</dbReference>
<reference evidence="2 3" key="1">
    <citation type="submission" date="2020-08" db="EMBL/GenBank/DDBJ databases">
        <title>Genomic Encyclopedia of Type Strains, Phase III (KMG-III): the genomes of soil and plant-associated and newly described type strains.</title>
        <authorList>
            <person name="Whitman W."/>
        </authorList>
    </citation>
    <scope>NUCLEOTIDE SEQUENCE [LARGE SCALE GENOMIC DNA]</scope>
    <source>
        <strain evidence="2 3">CECT 3287</strain>
    </source>
</reference>
<evidence type="ECO:0000313" key="3">
    <source>
        <dbReference type="Proteomes" id="UP000590749"/>
    </source>
</evidence>
<keyword evidence="2" id="KW-0255">Endonuclease</keyword>
<dbReference type="Pfam" id="PF05685">
    <property type="entry name" value="Uma2"/>
    <property type="match status" value="1"/>
</dbReference>
<dbReference type="Proteomes" id="UP000590749">
    <property type="component" value="Unassembled WGS sequence"/>
</dbReference>
<name>A0A7W5AHQ9_9ACTN</name>
<dbReference type="InterPro" id="IPR008538">
    <property type="entry name" value="Uma2"/>
</dbReference>